<evidence type="ECO:0000259" key="4">
    <source>
        <dbReference type="SMART" id="SM00829"/>
    </source>
</evidence>
<dbReference type="SUPFAM" id="SSF50129">
    <property type="entry name" value="GroES-like"/>
    <property type="match status" value="1"/>
</dbReference>
<dbReference type="InterPro" id="IPR013149">
    <property type="entry name" value="ADH-like_C"/>
</dbReference>
<dbReference type="PANTHER" id="PTHR45348:SF6">
    <property type="entry name" value="TRANS-ENOYL REDUCTASE APDC"/>
    <property type="match status" value="1"/>
</dbReference>
<comment type="caution">
    <text evidence="5">The sequence shown here is derived from an EMBL/GenBank/DDBJ whole genome shotgun (WGS) entry which is preliminary data.</text>
</comment>
<dbReference type="InterPro" id="IPR036291">
    <property type="entry name" value="NAD(P)-bd_dom_sf"/>
</dbReference>
<dbReference type="SMART" id="SM00829">
    <property type="entry name" value="PKS_ER"/>
    <property type="match status" value="1"/>
</dbReference>
<evidence type="ECO:0000313" key="5">
    <source>
        <dbReference type="EMBL" id="KAK9782757.1"/>
    </source>
</evidence>
<dbReference type="Proteomes" id="UP001465668">
    <property type="component" value="Unassembled WGS sequence"/>
</dbReference>
<dbReference type="Pfam" id="PF00107">
    <property type="entry name" value="ADH_zinc_N"/>
    <property type="match status" value="1"/>
</dbReference>
<accession>A0ABR2Y7Z4</accession>
<sequence>MAVSDQRTQQAVKIHSPGHVGCDGGIPIPTVRPDEVLVEIKAVALNPFDAKSADLSPTVGATAGCDFSGVVIAVGEDTRRDIALGDRVCGLVFGNNPSRTDNGAFAQFAAVPADLVMMMPAEMGFEEAATLGVGIATVGLALYADAQLPFPSTEKAQVLRDENRRHALVYGGSTATGALAIQLLRHAGYEVSTTCSPKSAHVAERAGAAAIFDYNSPICADEIKERMPLKISLAVDCITSTASMRTCYEVIDPQGGRYISLDPFSLRGHTRRNVKPSWVLALTIFGEAISWSRPYARPARPRDREFAKRWMKVAEGLLQSKAIFTHPVEMVDGGMENIAEALDRIRRGQVSGKKLVCRVA</sequence>
<feature type="domain" description="Enoyl reductase (ER)" evidence="4">
    <location>
        <begin position="18"/>
        <end position="356"/>
    </location>
</feature>
<name>A0ABR2Y7Z4_9PEZI</name>
<comment type="similarity">
    <text evidence="1">Belongs to the zinc-containing alcohol dehydrogenase family.</text>
</comment>
<dbReference type="SUPFAM" id="SSF51735">
    <property type="entry name" value="NAD(P)-binding Rossmann-fold domains"/>
    <property type="match status" value="1"/>
</dbReference>
<dbReference type="CDD" id="cd08249">
    <property type="entry name" value="enoyl_reductase_like"/>
    <property type="match status" value="1"/>
</dbReference>
<organism evidence="5 6">
    <name type="scientific">Seiridium cardinale</name>
    <dbReference type="NCBI Taxonomy" id="138064"/>
    <lineage>
        <taxon>Eukaryota</taxon>
        <taxon>Fungi</taxon>
        <taxon>Dikarya</taxon>
        <taxon>Ascomycota</taxon>
        <taxon>Pezizomycotina</taxon>
        <taxon>Sordariomycetes</taxon>
        <taxon>Xylariomycetidae</taxon>
        <taxon>Amphisphaeriales</taxon>
        <taxon>Sporocadaceae</taxon>
        <taxon>Seiridium</taxon>
    </lineage>
</organism>
<keyword evidence="2" id="KW-0521">NADP</keyword>
<dbReference type="InterPro" id="IPR013154">
    <property type="entry name" value="ADH-like_N"/>
</dbReference>
<evidence type="ECO:0000313" key="6">
    <source>
        <dbReference type="Proteomes" id="UP001465668"/>
    </source>
</evidence>
<dbReference type="PANTHER" id="PTHR45348">
    <property type="entry name" value="HYPOTHETICAL OXIDOREDUCTASE (EUROFUNG)"/>
    <property type="match status" value="1"/>
</dbReference>
<keyword evidence="3" id="KW-0560">Oxidoreductase</keyword>
<proteinExistence type="inferred from homology"/>
<reference evidence="5 6" key="1">
    <citation type="submission" date="2024-02" db="EMBL/GenBank/DDBJ databases">
        <title>First draft genome assembly of two strains of Seiridium cardinale.</title>
        <authorList>
            <person name="Emiliani G."/>
            <person name="Scali E."/>
        </authorList>
    </citation>
    <scope>NUCLEOTIDE SEQUENCE [LARGE SCALE GENOMIC DNA]</scope>
    <source>
        <strain evidence="5 6">BM-138-000479</strain>
    </source>
</reference>
<keyword evidence="6" id="KW-1185">Reference proteome</keyword>
<dbReference type="Gene3D" id="3.40.50.720">
    <property type="entry name" value="NAD(P)-binding Rossmann-like Domain"/>
    <property type="match status" value="1"/>
</dbReference>
<evidence type="ECO:0000256" key="3">
    <source>
        <dbReference type="ARBA" id="ARBA00023002"/>
    </source>
</evidence>
<dbReference type="InterPro" id="IPR011032">
    <property type="entry name" value="GroES-like_sf"/>
</dbReference>
<evidence type="ECO:0000256" key="2">
    <source>
        <dbReference type="ARBA" id="ARBA00022857"/>
    </source>
</evidence>
<gene>
    <name evidence="5" type="ORF">SCAR479_01100</name>
</gene>
<protein>
    <submittedName>
        <fullName evidence="5">GroES-like protein</fullName>
    </submittedName>
</protein>
<dbReference type="Pfam" id="PF08240">
    <property type="entry name" value="ADH_N"/>
    <property type="match status" value="1"/>
</dbReference>
<dbReference type="InterPro" id="IPR047122">
    <property type="entry name" value="Trans-enoyl_RdTase-like"/>
</dbReference>
<dbReference type="EMBL" id="JARVKM010000002">
    <property type="protein sequence ID" value="KAK9782757.1"/>
    <property type="molecule type" value="Genomic_DNA"/>
</dbReference>
<dbReference type="InterPro" id="IPR020843">
    <property type="entry name" value="ER"/>
</dbReference>
<evidence type="ECO:0000256" key="1">
    <source>
        <dbReference type="ARBA" id="ARBA00008072"/>
    </source>
</evidence>
<dbReference type="Gene3D" id="3.90.180.10">
    <property type="entry name" value="Medium-chain alcohol dehydrogenases, catalytic domain"/>
    <property type="match status" value="1"/>
</dbReference>